<protein>
    <submittedName>
        <fullName evidence="1">Uncharacterized protein</fullName>
    </submittedName>
</protein>
<dbReference type="InterPro" id="IPR037056">
    <property type="entry name" value="RNase_H1_N_sf"/>
</dbReference>
<dbReference type="AlphaFoldDB" id="A0AAW0C1V5"/>
<proteinExistence type="predicted"/>
<gene>
    <name evidence="1" type="ORF">VNI00_013091</name>
</gene>
<sequence length="172" mass="18796">MDDKPLNEPDAALLQAVTGILNASWRSVADSSVLDVLTPAESDAVDALVNYLSRFVESHYQVSVENPQAAKALPTMTLICQNCSAVVNLPPPDSRWYCVTRGLRVGFVRGWDNVKRLVLHVPENKYTSHSNRETARRAFILSVASDEAHVVGNPDTAVAYDPVSEGDGFLFP</sequence>
<evidence type="ECO:0000313" key="2">
    <source>
        <dbReference type="Proteomes" id="UP001383192"/>
    </source>
</evidence>
<name>A0AAW0C1V5_9AGAR</name>
<organism evidence="1 2">
    <name type="scientific">Paramarasmius palmivorus</name>
    <dbReference type="NCBI Taxonomy" id="297713"/>
    <lineage>
        <taxon>Eukaryota</taxon>
        <taxon>Fungi</taxon>
        <taxon>Dikarya</taxon>
        <taxon>Basidiomycota</taxon>
        <taxon>Agaricomycotina</taxon>
        <taxon>Agaricomycetes</taxon>
        <taxon>Agaricomycetidae</taxon>
        <taxon>Agaricales</taxon>
        <taxon>Marasmiineae</taxon>
        <taxon>Marasmiaceae</taxon>
        <taxon>Paramarasmius</taxon>
    </lineage>
</organism>
<accession>A0AAW0C1V5</accession>
<reference evidence="1 2" key="1">
    <citation type="submission" date="2024-01" db="EMBL/GenBank/DDBJ databases">
        <title>A draft genome for a cacao thread blight-causing isolate of Paramarasmius palmivorus.</title>
        <authorList>
            <person name="Baruah I.K."/>
            <person name="Bukari Y."/>
            <person name="Amoako-Attah I."/>
            <person name="Meinhardt L.W."/>
            <person name="Bailey B.A."/>
            <person name="Cohen S.P."/>
        </authorList>
    </citation>
    <scope>NUCLEOTIDE SEQUENCE [LARGE SCALE GENOMIC DNA]</scope>
    <source>
        <strain evidence="1 2">GH-12</strain>
    </source>
</reference>
<dbReference type="EMBL" id="JAYKXP010000065">
    <property type="protein sequence ID" value="KAK7032343.1"/>
    <property type="molecule type" value="Genomic_DNA"/>
</dbReference>
<dbReference type="Gene3D" id="3.40.970.10">
    <property type="entry name" value="Ribonuclease H1, N-terminal domain"/>
    <property type="match status" value="1"/>
</dbReference>
<dbReference type="Proteomes" id="UP001383192">
    <property type="component" value="Unassembled WGS sequence"/>
</dbReference>
<comment type="caution">
    <text evidence="1">The sequence shown here is derived from an EMBL/GenBank/DDBJ whole genome shotgun (WGS) entry which is preliminary data.</text>
</comment>
<keyword evidence="2" id="KW-1185">Reference proteome</keyword>
<evidence type="ECO:0000313" key="1">
    <source>
        <dbReference type="EMBL" id="KAK7032343.1"/>
    </source>
</evidence>